<dbReference type="InterPro" id="IPR046341">
    <property type="entry name" value="SET_dom_sf"/>
</dbReference>
<feature type="compositionally biased region" description="Polar residues" evidence="15">
    <location>
        <begin position="715"/>
        <end position="725"/>
    </location>
</feature>
<dbReference type="Gene3D" id="2.170.270.10">
    <property type="entry name" value="SET domain"/>
    <property type="match status" value="1"/>
</dbReference>
<evidence type="ECO:0000256" key="9">
    <source>
        <dbReference type="ARBA" id="ARBA00022691"/>
    </source>
</evidence>
<keyword evidence="7" id="KW-0489">Methyltransferase</keyword>
<comment type="function">
    <text evidence="1">Histone methyltransferase that trimethylates 'Lys-20' of histone H4 to form H4K20me3.</text>
</comment>
<feature type="compositionally biased region" description="Basic and acidic residues" evidence="15">
    <location>
        <begin position="726"/>
        <end position="738"/>
    </location>
</feature>
<proteinExistence type="predicted"/>
<evidence type="ECO:0000256" key="2">
    <source>
        <dbReference type="ARBA" id="ARBA00004123"/>
    </source>
</evidence>
<dbReference type="InterPro" id="IPR025783">
    <property type="entry name" value="Set9_fungi"/>
</dbReference>
<evidence type="ECO:0000256" key="3">
    <source>
        <dbReference type="ARBA" id="ARBA00004286"/>
    </source>
</evidence>
<keyword evidence="11" id="KW-0539">Nucleus</keyword>
<dbReference type="PANTHER" id="PTHR12977">
    <property type="entry name" value="SUPPRESSOR OF VARIEGATION 4-20-RELATED"/>
    <property type="match status" value="1"/>
</dbReference>
<evidence type="ECO:0000313" key="17">
    <source>
        <dbReference type="EMBL" id="QDS74895.1"/>
    </source>
</evidence>
<feature type="compositionally biased region" description="Low complexity" evidence="15">
    <location>
        <begin position="906"/>
        <end position="921"/>
    </location>
</feature>
<evidence type="ECO:0000256" key="15">
    <source>
        <dbReference type="SAM" id="MobiDB-lite"/>
    </source>
</evidence>
<dbReference type="SMART" id="SM00317">
    <property type="entry name" value="SET"/>
    <property type="match status" value="1"/>
</dbReference>
<accession>A0A517LGX7</accession>
<gene>
    <name evidence="17" type="ORF">FKW77_003748</name>
</gene>
<dbReference type="PROSITE" id="PS50280">
    <property type="entry name" value="SET"/>
    <property type="match status" value="1"/>
</dbReference>
<dbReference type="Pfam" id="PF00856">
    <property type="entry name" value="SET"/>
    <property type="match status" value="1"/>
</dbReference>
<evidence type="ECO:0000256" key="8">
    <source>
        <dbReference type="ARBA" id="ARBA00022679"/>
    </source>
</evidence>
<dbReference type="EMBL" id="CP042196">
    <property type="protein sequence ID" value="QDS74895.1"/>
    <property type="molecule type" value="Genomic_DNA"/>
</dbReference>
<feature type="region of interest" description="Disordered" evidence="15">
    <location>
        <begin position="1"/>
        <end position="21"/>
    </location>
</feature>
<evidence type="ECO:0000256" key="13">
    <source>
        <dbReference type="ARBA" id="ARBA00030653"/>
    </source>
</evidence>
<feature type="compositionally biased region" description="Basic and acidic residues" evidence="15">
    <location>
        <begin position="626"/>
        <end position="636"/>
    </location>
</feature>
<feature type="compositionally biased region" description="Acidic residues" evidence="15">
    <location>
        <begin position="269"/>
        <end position="279"/>
    </location>
</feature>
<evidence type="ECO:0000256" key="4">
    <source>
        <dbReference type="ARBA" id="ARBA00014232"/>
    </source>
</evidence>
<feature type="region of interest" description="Disordered" evidence="15">
    <location>
        <begin position="834"/>
        <end position="858"/>
    </location>
</feature>
<dbReference type="InterPro" id="IPR041938">
    <property type="entry name" value="Hist-Lys_N-MTase_N"/>
</dbReference>
<feature type="compositionally biased region" description="Basic and acidic residues" evidence="15">
    <location>
        <begin position="325"/>
        <end position="337"/>
    </location>
</feature>
<keyword evidence="6" id="KW-0158">Chromosome</keyword>
<feature type="region of interest" description="Disordered" evidence="15">
    <location>
        <begin position="435"/>
        <end position="466"/>
    </location>
</feature>
<dbReference type="STRING" id="50376.A0A517LGX7"/>
<name>A0A517LGX7_9PEZI</name>
<feature type="compositionally biased region" description="Polar residues" evidence="15">
    <location>
        <begin position="963"/>
        <end position="979"/>
    </location>
</feature>
<protein>
    <recommendedName>
        <fullName evidence="5">Histone-lysine N-methyltransferase SET9</fullName>
        <ecNumber evidence="12">2.1.1.372</ecNumber>
    </recommendedName>
    <alternativeName>
        <fullName evidence="4">Histone-lysine N-methyltransferase set9</fullName>
    </alternativeName>
    <alternativeName>
        <fullName evidence="13">SET domain protein 9</fullName>
    </alternativeName>
</protein>
<dbReference type="InterPro" id="IPR001214">
    <property type="entry name" value="SET_dom"/>
</dbReference>
<dbReference type="InterPro" id="IPR039977">
    <property type="entry name" value="Suv4-20/Set9"/>
</dbReference>
<keyword evidence="18" id="KW-1185">Reference proteome</keyword>
<dbReference type="EC" id="2.1.1.372" evidence="12"/>
<evidence type="ECO:0000256" key="5">
    <source>
        <dbReference type="ARBA" id="ARBA00015413"/>
    </source>
</evidence>
<evidence type="ECO:0000256" key="7">
    <source>
        <dbReference type="ARBA" id="ARBA00022603"/>
    </source>
</evidence>
<organism evidence="17 18">
    <name type="scientific">Venturia effusa</name>
    <dbReference type="NCBI Taxonomy" id="50376"/>
    <lineage>
        <taxon>Eukaryota</taxon>
        <taxon>Fungi</taxon>
        <taxon>Dikarya</taxon>
        <taxon>Ascomycota</taxon>
        <taxon>Pezizomycotina</taxon>
        <taxon>Dothideomycetes</taxon>
        <taxon>Pleosporomycetidae</taxon>
        <taxon>Venturiales</taxon>
        <taxon>Venturiaceae</taxon>
        <taxon>Venturia</taxon>
    </lineage>
</organism>
<evidence type="ECO:0000256" key="12">
    <source>
        <dbReference type="ARBA" id="ARBA00024057"/>
    </source>
</evidence>
<evidence type="ECO:0000259" key="16">
    <source>
        <dbReference type="PROSITE" id="PS50280"/>
    </source>
</evidence>
<evidence type="ECO:0000256" key="6">
    <source>
        <dbReference type="ARBA" id="ARBA00022454"/>
    </source>
</evidence>
<dbReference type="SUPFAM" id="SSF82199">
    <property type="entry name" value="SET domain"/>
    <property type="match status" value="1"/>
</dbReference>
<dbReference type="Proteomes" id="UP000316270">
    <property type="component" value="Chromosome 12"/>
</dbReference>
<evidence type="ECO:0000313" key="18">
    <source>
        <dbReference type="Proteomes" id="UP000316270"/>
    </source>
</evidence>
<dbReference type="Gene3D" id="1.10.10.1700">
    <property type="entry name" value="Histone-lysine N-methyltransferase"/>
    <property type="match status" value="1"/>
</dbReference>
<feature type="compositionally biased region" description="Basic and acidic residues" evidence="15">
    <location>
        <begin position="353"/>
        <end position="363"/>
    </location>
</feature>
<evidence type="ECO:0000256" key="10">
    <source>
        <dbReference type="ARBA" id="ARBA00022853"/>
    </source>
</evidence>
<evidence type="ECO:0000256" key="1">
    <source>
        <dbReference type="ARBA" id="ARBA00001984"/>
    </source>
</evidence>
<feature type="region of interest" description="Disordered" evidence="15">
    <location>
        <begin position="879"/>
        <end position="985"/>
    </location>
</feature>
<feature type="compositionally biased region" description="Basic and acidic residues" evidence="15">
    <location>
        <begin position="645"/>
        <end position="663"/>
    </location>
</feature>
<dbReference type="PROSITE" id="PS51567">
    <property type="entry name" value="SAM_MT43_SUVAR420_1"/>
    <property type="match status" value="1"/>
</dbReference>
<dbReference type="CDD" id="cd10524">
    <property type="entry name" value="SET_Suv4-20-like"/>
    <property type="match status" value="1"/>
</dbReference>
<dbReference type="PANTHER" id="PTHR12977:SF4">
    <property type="entry name" value="HISTONE-LYSINE N-METHYLTRANSFERASE KMT5B"/>
    <property type="match status" value="1"/>
</dbReference>
<feature type="region of interest" description="Disordered" evidence="15">
    <location>
        <begin position="686"/>
        <end position="756"/>
    </location>
</feature>
<sequence length="985" mass="111376">MRARGRARSLSIPPKSKKDPPLTLHQLIRHDDLCAEALVDKVYFWSTIRKTGDHVPSRGLPREDLADIIREHVIKHTDTEKATELLLEVGAIAKYLLKLEPHEVSYFRDQLKLYVAIYRNDCPFEVTTTNRYDILSNEASITARRFISKGDVIKYLSGTKVMIPVGQVETIDNACLVKSITLSARKGDSCLFLGPARFANHDCESNARLDYNANTMRIIARKDIEPGQEITVYYGGGFFGEDNMECLCATCEKLLRGGWDAERIREEEEEIANEPVVEDVEGRTRSGHLRNGNMSKAPKTELTTNDRGRSTSRTRRQSVPAEYSRTPRRERQRELREVGTPGFTSCCPMSAQRRNDPDFERPIVSDTPTRSRKRSRVADTSETAEPLNKKRRFQSGIDGKGSGGIDDAKTPQLNMENHSDHSCPYQLRNRIRRVSLPAQPKSGYGLRSGPKAKPSPPQDPSSYGLRSRTKIVPTPAKHAIIEHPVTPVKNEPVLLKKGQIFSANGKRRMAKEQDTVRPASLELFDVPDSDEEDYRVRRRRECSRARSRSRKAGSRAPSIDRSVVPAIPPLADRLGLPGQDSSSSGSDTDLIDVFSPMESPSTRASSPDDDDDFPIPMTPKLNHGQMIEKRMKDLETRGSIAQEEPAPKSEPKTRIMTRSRRENLETSYMIHRRDELGRHWSPEMGFPWDKEEDVSKDKCESQLATPKPEPLARTPTKTIAGQSISEEQRRGPAPDNNRRGRSAGSRTKEPIKPSPEMLVAPVTTAEVKVDGFRFPGDHQTSERLLITRWHRWADCRTCERDFLLDDTHTKKECPRCERHSRLYGYTWPKTDKEDRFDKEERPGKLPDSKLYIPKKEDTAAARQLRREMILRSREELAEKKRALQQGDWSEARMRMTSGRRGRSQSRTRASSPESRAKASGKSGRRGRGRRRQEDLDVEMKDEDDSMSIVSAQSAFHGSEWASPGSSNNPTPKQGPTTRSVGIASV</sequence>
<keyword evidence="10" id="KW-0156">Chromatin regulator</keyword>
<dbReference type="GO" id="GO:0140943">
    <property type="term" value="F:histone H4K20 trimethyltransferase activity"/>
    <property type="evidence" value="ECO:0007669"/>
    <property type="project" value="UniProtKB-EC"/>
</dbReference>
<dbReference type="AlphaFoldDB" id="A0A517LGX7"/>
<dbReference type="GO" id="GO:0005634">
    <property type="term" value="C:nucleus"/>
    <property type="evidence" value="ECO:0007669"/>
    <property type="project" value="UniProtKB-SubCell"/>
</dbReference>
<comment type="catalytic activity">
    <reaction evidence="14">
        <text>L-lysyl(20)-[histone H4] + 3 S-adenosyl-L-methionine = N(6),N(6),N(6)-trimethyl-L-lysyl(20)-[histone H4] + 3 S-adenosyl-L-homocysteine + 3 H(+)</text>
        <dbReference type="Rhea" id="RHEA:64456"/>
        <dbReference type="Rhea" id="RHEA-COMP:15554"/>
        <dbReference type="Rhea" id="RHEA-COMP:15998"/>
        <dbReference type="ChEBI" id="CHEBI:15378"/>
        <dbReference type="ChEBI" id="CHEBI:29969"/>
        <dbReference type="ChEBI" id="CHEBI:57856"/>
        <dbReference type="ChEBI" id="CHEBI:59789"/>
        <dbReference type="ChEBI" id="CHEBI:61961"/>
        <dbReference type="EC" id="2.1.1.372"/>
    </reaction>
</comment>
<feature type="domain" description="SET" evidence="16">
    <location>
        <begin position="122"/>
        <end position="235"/>
    </location>
</feature>
<dbReference type="GO" id="GO:0005694">
    <property type="term" value="C:chromosome"/>
    <property type="evidence" value="ECO:0007669"/>
    <property type="project" value="UniProtKB-SubCell"/>
</dbReference>
<dbReference type="GO" id="GO:0032259">
    <property type="term" value="P:methylation"/>
    <property type="evidence" value="ECO:0007669"/>
    <property type="project" value="UniProtKB-KW"/>
</dbReference>
<feature type="region of interest" description="Disordered" evidence="15">
    <location>
        <begin position="505"/>
        <end position="663"/>
    </location>
</feature>
<feature type="compositionally biased region" description="Basic residues" evidence="15">
    <location>
        <begin position="536"/>
        <end position="553"/>
    </location>
</feature>
<dbReference type="OrthoDB" id="6627536at2759"/>
<feature type="region of interest" description="Disordered" evidence="15">
    <location>
        <begin position="269"/>
        <end position="423"/>
    </location>
</feature>
<evidence type="ECO:0000256" key="14">
    <source>
        <dbReference type="ARBA" id="ARBA00048081"/>
    </source>
</evidence>
<keyword evidence="8" id="KW-0808">Transferase</keyword>
<keyword evidence="9" id="KW-0949">S-adenosyl-L-methionine</keyword>
<reference evidence="17 18" key="1">
    <citation type="submission" date="2019-07" db="EMBL/GenBank/DDBJ databases">
        <title>Finished genome of Venturia effusa.</title>
        <authorList>
            <person name="Young C.A."/>
            <person name="Cox M.P."/>
            <person name="Ganley A.R.D."/>
            <person name="David W.J."/>
        </authorList>
    </citation>
    <scope>NUCLEOTIDE SEQUENCE [LARGE SCALE GENOMIC DNA]</scope>
    <source>
        <strain evidence="18">albino</strain>
    </source>
</reference>
<evidence type="ECO:0000256" key="11">
    <source>
        <dbReference type="ARBA" id="ARBA00023242"/>
    </source>
</evidence>
<feature type="compositionally biased region" description="Low complexity" evidence="15">
    <location>
        <begin position="574"/>
        <end position="588"/>
    </location>
</feature>
<comment type="subcellular location">
    <subcellularLocation>
        <location evidence="3">Chromosome</location>
    </subcellularLocation>
    <subcellularLocation>
        <location evidence="2">Nucleus</location>
    </subcellularLocation>
</comment>